<keyword evidence="2" id="KW-1185">Reference proteome</keyword>
<comment type="caution">
    <text evidence="1">The sequence shown here is derived from an EMBL/GenBank/DDBJ whole genome shotgun (WGS) entry which is preliminary data.</text>
</comment>
<gene>
    <name evidence="1" type="ORF">HHI36_022456</name>
</gene>
<sequence length="124" mass="14455">MHFSNKNTVRIEILNSGDTEHFYTYIKRSLNSRLNHFISRDELTSTGITDETEVAECFATQFQKVFTREDMNCVPNLDMKHRICPSLIRVVFTSEKVRKTILSLTYNVAQVRMLSRVSFSRDAL</sequence>
<dbReference type="Proteomes" id="UP001516400">
    <property type="component" value="Unassembled WGS sequence"/>
</dbReference>
<evidence type="ECO:0000313" key="1">
    <source>
        <dbReference type="EMBL" id="KAL3271987.1"/>
    </source>
</evidence>
<name>A0ABD2N0L3_9CUCU</name>
<evidence type="ECO:0000313" key="2">
    <source>
        <dbReference type="Proteomes" id="UP001516400"/>
    </source>
</evidence>
<dbReference type="EMBL" id="JABFTP020000042">
    <property type="protein sequence ID" value="KAL3271987.1"/>
    <property type="molecule type" value="Genomic_DNA"/>
</dbReference>
<reference evidence="1 2" key="1">
    <citation type="journal article" date="2021" name="BMC Biol.">
        <title>Horizontally acquired antibacterial genes associated with adaptive radiation of ladybird beetles.</title>
        <authorList>
            <person name="Li H.S."/>
            <person name="Tang X.F."/>
            <person name="Huang Y.H."/>
            <person name="Xu Z.Y."/>
            <person name="Chen M.L."/>
            <person name="Du X.Y."/>
            <person name="Qiu B.Y."/>
            <person name="Chen P.T."/>
            <person name="Zhang W."/>
            <person name="Slipinski A."/>
            <person name="Escalona H.E."/>
            <person name="Waterhouse R.M."/>
            <person name="Zwick A."/>
            <person name="Pang H."/>
        </authorList>
    </citation>
    <scope>NUCLEOTIDE SEQUENCE [LARGE SCALE GENOMIC DNA]</scope>
    <source>
        <strain evidence="1">SYSU2018</strain>
    </source>
</reference>
<dbReference type="AlphaFoldDB" id="A0ABD2N0L3"/>
<proteinExistence type="predicted"/>
<organism evidence="1 2">
    <name type="scientific">Cryptolaemus montrouzieri</name>
    <dbReference type="NCBI Taxonomy" id="559131"/>
    <lineage>
        <taxon>Eukaryota</taxon>
        <taxon>Metazoa</taxon>
        <taxon>Ecdysozoa</taxon>
        <taxon>Arthropoda</taxon>
        <taxon>Hexapoda</taxon>
        <taxon>Insecta</taxon>
        <taxon>Pterygota</taxon>
        <taxon>Neoptera</taxon>
        <taxon>Endopterygota</taxon>
        <taxon>Coleoptera</taxon>
        <taxon>Polyphaga</taxon>
        <taxon>Cucujiformia</taxon>
        <taxon>Coccinelloidea</taxon>
        <taxon>Coccinellidae</taxon>
        <taxon>Scymninae</taxon>
        <taxon>Scymnini</taxon>
        <taxon>Cryptolaemus</taxon>
    </lineage>
</organism>
<accession>A0ABD2N0L3</accession>
<protein>
    <submittedName>
        <fullName evidence="1">Uncharacterized protein</fullName>
    </submittedName>
</protein>